<reference evidence="2" key="1">
    <citation type="submission" date="2022-08" db="EMBL/GenBank/DDBJ databases">
        <title>Novel sulfate-reducing endosymbionts in the free-living metamonad Anaeramoeba.</title>
        <authorList>
            <person name="Jerlstrom-Hultqvist J."/>
            <person name="Cepicka I."/>
            <person name="Gallot-Lavallee L."/>
            <person name="Salas-Leiva D."/>
            <person name="Curtis B.A."/>
            <person name="Zahonova K."/>
            <person name="Pipaliya S."/>
            <person name="Dacks J."/>
            <person name="Roger A.J."/>
        </authorList>
    </citation>
    <scope>NUCLEOTIDE SEQUENCE</scope>
    <source>
        <strain evidence="2">Schooner1</strain>
    </source>
</reference>
<proteinExistence type="predicted"/>
<feature type="region of interest" description="Disordered" evidence="1">
    <location>
        <begin position="136"/>
        <end position="269"/>
    </location>
</feature>
<feature type="compositionally biased region" description="Basic residues" evidence="1">
    <location>
        <begin position="351"/>
        <end position="361"/>
    </location>
</feature>
<feature type="compositionally biased region" description="Low complexity" evidence="1">
    <location>
        <begin position="136"/>
        <end position="150"/>
    </location>
</feature>
<feature type="compositionally biased region" description="Basic residues" evidence="1">
    <location>
        <begin position="230"/>
        <end position="269"/>
    </location>
</feature>
<feature type="compositionally biased region" description="Basic and acidic residues" evidence="1">
    <location>
        <begin position="340"/>
        <end position="350"/>
    </location>
</feature>
<dbReference type="Proteomes" id="UP001150062">
    <property type="component" value="Unassembled WGS sequence"/>
</dbReference>
<keyword evidence="3" id="KW-1185">Reference proteome</keyword>
<protein>
    <submittedName>
        <fullName evidence="2">Uncharacterized protein</fullName>
    </submittedName>
</protein>
<feature type="region of interest" description="Disordered" evidence="1">
    <location>
        <begin position="312"/>
        <end position="384"/>
    </location>
</feature>
<feature type="compositionally biased region" description="Basic residues" evidence="1">
    <location>
        <begin position="204"/>
        <end position="221"/>
    </location>
</feature>
<evidence type="ECO:0000313" key="3">
    <source>
        <dbReference type="Proteomes" id="UP001150062"/>
    </source>
</evidence>
<evidence type="ECO:0000256" key="1">
    <source>
        <dbReference type="SAM" id="MobiDB-lite"/>
    </source>
</evidence>
<accession>A0ABQ8YVI0</accession>
<dbReference type="EMBL" id="JAOAOG010000110">
    <property type="protein sequence ID" value="KAJ6248602.1"/>
    <property type="molecule type" value="Genomic_DNA"/>
</dbReference>
<feature type="compositionally biased region" description="Basic residues" evidence="1">
    <location>
        <begin position="325"/>
        <end position="339"/>
    </location>
</feature>
<name>A0ABQ8YVI0_9EUKA</name>
<evidence type="ECO:0000313" key="2">
    <source>
        <dbReference type="EMBL" id="KAJ6248602.1"/>
    </source>
</evidence>
<organism evidence="2 3">
    <name type="scientific">Anaeramoeba flamelloides</name>
    <dbReference type="NCBI Taxonomy" id="1746091"/>
    <lineage>
        <taxon>Eukaryota</taxon>
        <taxon>Metamonada</taxon>
        <taxon>Anaeramoebidae</taxon>
        <taxon>Anaeramoeba</taxon>
    </lineage>
</organism>
<comment type="caution">
    <text evidence="2">The sequence shown here is derived from an EMBL/GenBank/DDBJ whole genome shotgun (WGS) entry which is preliminary data.</text>
</comment>
<gene>
    <name evidence="2" type="ORF">M0813_17571</name>
</gene>
<sequence length="418" mass="50316">MSVLDKSKNFTPRLRKTDNKNLKKNTTPDKILRERINNHKKELILCNKRITGLEELTSQLQKLHKKETESLKNHVERRVNALEQSNELRNRMALENRKYKNKNRNLEKNNYELKQKMLQLEIENTRLVNQVLKLQKKLLMNPNNQKTKSTPNKKKNNKENEQSKRYSKKYHTIKPNLSPTKRSNKKSHLLQVKQKNKKTDQKMKMQKRHKSKNIRTIRANKKKNENLLAKQKRHHHNRSKHDLKKNTTSKKKAQPNTKHRRIPKQKKKHLNDFNINQTLLFKKHTPPKKQSRISLKPSINNEHFKIYVNPTKHKTSPLKNEYQKKVTHRSHHSKKKRTCHANDPKRLNDRKLKKKQLKARHKPNERTKPTFLLLPPPSKDKKRRQTISDYYLNPPVHKDLNSIENKNNKWFLKFRNKN</sequence>